<name>A0A6C0HVJ5_9ZZZZ</name>
<dbReference type="EMBL" id="MN740019">
    <property type="protein sequence ID" value="QHT84542.1"/>
    <property type="molecule type" value="Genomic_DNA"/>
</dbReference>
<keyword evidence="1" id="KW-1133">Transmembrane helix</keyword>
<sequence length="136" mass="15811">MDSPRLSKDNNKKINILILIILSIVIFIYTLLLVYKYGIKDDSQLFNNIITVLTYIFIILSVFTSFLYIAYRYNFGDNIVDNIDIIIKPIMYISLSVIVASIFLFSKNNIYESKNEINKILNMSVGDLLAEYFKNK</sequence>
<keyword evidence="1" id="KW-0472">Membrane</keyword>
<evidence type="ECO:0000313" key="2">
    <source>
        <dbReference type="EMBL" id="QHT84542.1"/>
    </source>
</evidence>
<feature type="transmembrane region" description="Helical" evidence="1">
    <location>
        <begin position="14"/>
        <end position="37"/>
    </location>
</feature>
<protein>
    <submittedName>
        <fullName evidence="2">Uncharacterized protein</fullName>
    </submittedName>
</protein>
<proteinExistence type="predicted"/>
<reference evidence="2" key="1">
    <citation type="journal article" date="2020" name="Nature">
        <title>Giant virus diversity and host interactions through global metagenomics.</title>
        <authorList>
            <person name="Schulz F."/>
            <person name="Roux S."/>
            <person name="Paez-Espino D."/>
            <person name="Jungbluth S."/>
            <person name="Walsh D.A."/>
            <person name="Denef V.J."/>
            <person name="McMahon K.D."/>
            <person name="Konstantinidis K.T."/>
            <person name="Eloe-Fadrosh E.A."/>
            <person name="Kyrpides N.C."/>
            <person name="Woyke T."/>
        </authorList>
    </citation>
    <scope>NUCLEOTIDE SEQUENCE</scope>
    <source>
        <strain evidence="2">GVMAG-M-3300023184-177</strain>
    </source>
</reference>
<evidence type="ECO:0000256" key="1">
    <source>
        <dbReference type="SAM" id="Phobius"/>
    </source>
</evidence>
<organism evidence="2">
    <name type="scientific">viral metagenome</name>
    <dbReference type="NCBI Taxonomy" id="1070528"/>
    <lineage>
        <taxon>unclassified sequences</taxon>
        <taxon>metagenomes</taxon>
        <taxon>organismal metagenomes</taxon>
    </lineage>
</organism>
<feature type="transmembrane region" description="Helical" evidence="1">
    <location>
        <begin position="85"/>
        <end position="105"/>
    </location>
</feature>
<feature type="transmembrane region" description="Helical" evidence="1">
    <location>
        <begin position="49"/>
        <end position="73"/>
    </location>
</feature>
<accession>A0A6C0HVJ5</accession>
<keyword evidence="1" id="KW-0812">Transmembrane</keyword>
<dbReference type="AlphaFoldDB" id="A0A6C0HVJ5"/>